<dbReference type="Gene3D" id="3.30.565.10">
    <property type="entry name" value="Histidine kinase-like ATPase, C-terminal domain"/>
    <property type="match status" value="1"/>
</dbReference>
<accession>A0ABW1I989</accession>
<name>A0ABW1I989_9PSEU</name>
<dbReference type="EMBL" id="JBHSQK010000039">
    <property type="protein sequence ID" value="MFC5949805.1"/>
    <property type="molecule type" value="Genomic_DNA"/>
</dbReference>
<dbReference type="InterPro" id="IPR036890">
    <property type="entry name" value="HATPase_C_sf"/>
</dbReference>
<evidence type="ECO:0008006" key="3">
    <source>
        <dbReference type="Google" id="ProtNLM"/>
    </source>
</evidence>
<protein>
    <recommendedName>
        <fullName evidence="3">Anti-sigma regulatory factor (Ser/Thr protein kinase)</fullName>
    </recommendedName>
</protein>
<comment type="caution">
    <text evidence="1">The sequence shown here is derived from an EMBL/GenBank/DDBJ whole genome shotgun (WGS) entry which is preliminary data.</text>
</comment>
<evidence type="ECO:0000313" key="2">
    <source>
        <dbReference type="Proteomes" id="UP001596119"/>
    </source>
</evidence>
<keyword evidence="2" id="KW-1185">Reference proteome</keyword>
<proteinExistence type="predicted"/>
<dbReference type="Proteomes" id="UP001596119">
    <property type="component" value="Unassembled WGS sequence"/>
</dbReference>
<organism evidence="1 2">
    <name type="scientific">Pseudonocardia lutea</name>
    <dbReference type="NCBI Taxonomy" id="2172015"/>
    <lineage>
        <taxon>Bacteria</taxon>
        <taxon>Bacillati</taxon>
        <taxon>Actinomycetota</taxon>
        <taxon>Actinomycetes</taxon>
        <taxon>Pseudonocardiales</taxon>
        <taxon>Pseudonocardiaceae</taxon>
        <taxon>Pseudonocardia</taxon>
    </lineage>
</organism>
<sequence>MRTPTPRTAGPSTRRPDLDTWVAAAFQLADLRRDLHALALRFQLSDDDAGRLLFAVGEVVTDALVRDAIPVRVRWYSGATSVRIRVDEAAGPHDDPGDRRRRRGAAGAALWMAHHVAAVTLVHTGPRTTTHVSFPAGSCGRAR</sequence>
<evidence type="ECO:0000313" key="1">
    <source>
        <dbReference type="EMBL" id="MFC5949805.1"/>
    </source>
</evidence>
<gene>
    <name evidence="1" type="ORF">ACFQH9_16150</name>
</gene>
<dbReference type="RefSeq" id="WP_379566948.1">
    <property type="nucleotide sequence ID" value="NZ_JBHSQK010000039.1"/>
</dbReference>
<reference evidence="2" key="1">
    <citation type="journal article" date="2019" name="Int. J. Syst. Evol. Microbiol.">
        <title>The Global Catalogue of Microorganisms (GCM) 10K type strain sequencing project: providing services to taxonomists for standard genome sequencing and annotation.</title>
        <authorList>
            <consortium name="The Broad Institute Genomics Platform"/>
            <consortium name="The Broad Institute Genome Sequencing Center for Infectious Disease"/>
            <person name="Wu L."/>
            <person name="Ma J."/>
        </authorList>
    </citation>
    <scope>NUCLEOTIDE SEQUENCE [LARGE SCALE GENOMIC DNA]</scope>
    <source>
        <strain evidence="2">CGMCC 4.7397</strain>
    </source>
</reference>